<name>A0ABP0IXU4_9DINO</name>
<organism evidence="2 3">
    <name type="scientific">Durusdinium trenchii</name>
    <dbReference type="NCBI Taxonomy" id="1381693"/>
    <lineage>
        <taxon>Eukaryota</taxon>
        <taxon>Sar</taxon>
        <taxon>Alveolata</taxon>
        <taxon>Dinophyceae</taxon>
        <taxon>Suessiales</taxon>
        <taxon>Symbiodiniaceae</taxon>
        <taxon>Durusdinium</taxon>
    </lineage>
</organism>
<evidence type="ECO:0000313" key="3">
    <source>
        <dbReference type="Proteomes" id="UP001642484"/>
    </source>
</evidence>
<protein>
    <submittedName>
        <fullName evidence="2">Uncharacterized protein</fullName>
    </submittedName>
</protein>
<feature type="compositionally biased region" description="Polar residues" evidence="1">
    <location>
        <begin position="191"/>
        <end position="200"/>
    </location>
</feature>
<evidence type="ECO:0000256" key="1">
    <source>
        <dbReference type="SAM" id="MobiDB-lite"/>
    </source>
</evidence>
<sequence>MHRRCIRVQETIRNQEHGRYERSDRTLRTGLLVLLLGTWTLLRGIRDPKWIIMDNSLRRARLNGPRITAGEASNWRHVHDTLADATKVLEAVVANWAMAAKVSEMLQEGLLTALLELAEERRDEATVMGCKLLMAYFPQDAKAQAVLQEQESYGWPHVRERVKSYMENPPKLNEEPEALPVDQLPSPRSLAMTSLRSNPISLPAVHKTPRRARRRQAHAESKHVLYDVGSDESDEDEDESE</sequence>
<feature type="compositionally biased region" description="Basic residues" evidence="1">
    <location>
        <begin position="207"/>
        <end position="216"/>
    </location>
</feature>
<accession>A0ABP0IXU4</accession>
<keyword evidence="3" id="KW-1185">Reference proteome</keyword>
<proteinExistence type="predicted"/>
<dbReference type="Proteomes" id="UP001642484">
    <property type="component" value="Unassembled WGS sequence"/>
</dbReference>
<dbReference type="EMBL" id="CAXAMN010003925">
    <property type="protein sequence ID" value="CAK9006921.1"/>
    <property type="molecule type" value="Genomic_DNA"/>
</dbReference>
<reference evidence="2 3" key="1">
    <citation type="submission" date="2024-02" db="EMBL/GenBank/DDBJ databases">
        <authorList>
            <person name="Chen Y."/>
            <person name="Shah S."/>
            <person name="Dougan E. K."/>
            <person name="Thang M."/>
            <person name="Chan C."/>
        </authorList>
    </citation>
    <scope>NUCLEOTIDE SEQUENCE [LARGE SCALE GENOMIC DNA]</scope>
</reference>
<gene>
    <name evidence="2" type="ORF">CCMP2556_LOCUS8627</name>
</gene>
<evidence type="ECO:0000313" key="2">
    <source>
        <dbReference type="EMBL" id="CAK9006921.1"/>
    </source>
</evidence>
<feature type="region of interest" description="Disordered" evidence="1">
    <location>
        <begin position="168"/>
        <end position="241"/>
    </location>
</feature>
<feature type="compositionally biased region" description="Acidic residues" evidence="1">
    <location>
        <begin position="229"/>
        <end position="241"/>
    </location>
</feature>
<comment type="caution">
    <text evidence="2">The sequence shown here is derived from an EMBL/GenBank/DDBJ whole genome shotgun (WGS) entry which is preliminary data.</text>
</comment>